<dbReference type="Proteomes" id="UP000044841">
    <property type="component" value="Unassembled WGS sequence"/>
</dbReference>
<dbReference type="AlphaFoldDB" id="A0A0K6FWL8"/>
<name>A0A0K6FWL8_9AGAM</name>
<keyword evidence="2" id="KW-1185">Reference proteome</keyword>
<sequence>MSIASIAAFYPPRYQPYRKRQEPTWLEALYAWRDRTRSKLTWVEEFRREKNNVVTHIMTPVLTCTVYENPDEDTQMYLRRAANNPADALEGAKSAVRSRLGRGLLLEFYGRVEDSGEEKSHCRYTVVDISYTYVLDNRPITECRAMGSTKNDARQRAARQLLESGVYCMFSRKSKRMH</sequence>
<dbReference type="EMBL" id="CYGV01001112">
    <property type="protein sequence ID" value="CUA70372.1"/>
    <property type="molecule type" value="Genomic_DNA"/>
</dbReference>
<gene>
    <name evidence="1" type="ORF">RSOLAG22IIIB_00732</name>
</gene>
<proteinExistence type="predicted"/>
<evidence type="ECO:0000313" key="1">
    <source>
        <dbReference type="EMBL" id="CUA70372.1"/>
    </source>
</evidence>
<reference evidence="1 2" key="1">
    <citation type="submission" date="2015-07" db="EMBL/GenBank/DDBJ databases">
        <authorList>
            <person name="Noorani M."/>
        </authorList>
    </citation>
    <scope>NUCLEOTIDE SEQUENCE [LARGE SCALE GENOMIC DNA]</scope>
    <source>
        <strain evidence="1">BBA 69670</strain>
    </source>
</reference>
<evidence type="ECO:0000313" key="2">
    <source>
        <dbReference type="Proteomes" id="UP000044841"/>
    </source>
</evidence>
<protein>
    <submittedName>
        <fullName evidence="1">Uncharacterized protein</fullName>
    </submittedName>
</protein>
<accession>A0A0K6FWL8</accession>
<organism evidence="1 2">
    <name type="scientific">Rhizoctonia solani</name>
    <dbReference type="NCBI Taxonomy" id="456999"/>
    <lineage>
        <taxon>Eukaryota</taxon>
        <taxon>Fungi</taxon>
        <taxon>Dikarya</taxon>
        <taxon>Basidiomycota</taxon>
        <taxon>Agaricomycotina</taxon>
        <taxon>Agaricomycetes</taxon>
        <taxon>Cantharellales</taxon>
        <taxon>Ceratobasidiaceae</taxon>
        <taxon>Rhizoctonia</taxon>
    </lineage>
</organism>